<evidence type="ECO:0000313" key="3">
    <source>
        <dbReference type="Proteomes" id="UP001381693"/>
    </source>
</evidence>
<dbReference type="SUPFAM" id="SSF56436">
    <property type="entry name" value="C-type lectin-like"/>
    <property type="match status" value="1"/>
</dbReference>
<keyword evidence="1" id="KW-0732">Signal</keyword>
<proteinExistence type="predicted"/>
<reference evidence="2 3" key="1">
    <citation type="submission" date="2023-11" db="EMBL/GenBank/DDBJ databases">
        <title>Halocaridina rubra genome assembly.</title>
        <authorList>
            <person name="Smith C."/>
        </authorList>
    </citation>
    <scope>NUCLEOTIDE SEQUENCE [LARGE SCALE GENOMIC DNA]</scope>
    <source>
        <strain evidence="2">EP-1</strain>
        <tissue evidence="2">Whole</tissue>
    </source>
</reference>
<keyword evidence="3" id="KW-1185">Reference proteome</keyword>
<evidence type="ECO:0008006" key="4">
    <source>
        <dbReference type="Google" id="ProtNLM"/>
    </source>
</evidence>
<dbReference type="EMBL" id="JAXCGZ010020976">
    <property type="protein sequence ID" value="KAK7063009.1"/>
    <property type="molecule type" value="Genomic_DNA"/>
</dbReference>
<evidence type="ECO:0000256" key="1">
    <source>
        <dbReference type="SAM" id="SignalP"/>
    </source>
</evidence>
<sequence>MHQWTVLTLTLVFIGLSGAAYDARIHYIANSVLGSFFVAPNMTMREQEIKWRLNKTVNDCSCKYACLAVDCSAWSVTRFHNGHQECQLGTKSPYIKPPVGSPGSTYYFLQSSIPGSYSFRADGLLYLELPWRRLFTRGKTVCETIPGHRVLHIKTQIQVDIIKSIIGNQPIQVDLVKSDQGLIETWGDGTPFNETVLYGTTVQNDLPENNVYAFNRNHTLQAMNMTSYMKTVCQANPLNTGW</sequence>
<dbReference type="Proteomes" id="UP001381693">
    <property type="component" value="Unassembled WGS sequence"/>
</dbReference>
<dbReference type="InterPro" id="IPR016187">
    <property type="entry name" value="CTDL_fold"/>
</dbReference>
<evidence type="ECO:0000313" key="2">
    <source>
        <dbReference type="EMBL" id="KAK7063009.1"/>
    </source>
</evidence>
<name>A0AAN9A002_HALRR</name>
<accession>A0AAN9A002</accession>
<comment type="caution">
    <text evidence="2">The sequence shown here is derived from an EMBL/GenBank/DDBJ whole genome shotgun (WGS) entry which is preliminary data.</text>
</comment>
<protein>
    <recommendedName>
        <fullName evidence="4">Apple domain-containing protein</fullName>
    </recommendedName>
</protein>
<feature type="signal peptide" evidence="1">
    <location>
        <begin position="1"/>
        <end position="19"/>
    </location>
</feature>
<feature type="chain" id="PRO_5042818121" description="Apple domain-containing protein" evidence="1">
    <location>
        <begin position="20"/>
        <end position="242"/>
    </location>
</feature>
<organism evidence="2 3">
    <name type="scientific">Halocaridina rubra</name>
    <name type="common">Hawaiian red shrimp</name>
    <dbReference type="NCBI Taxonomy" id="373956"/>
    <lineage>
        <taxon>Eukaryota</taxon>
        <taxon>Metazoa</taxon>
        <taxon>Ecdysozoa</taxon>
        <taxon>Arthropoda</taxon>
        <taxon>Crustacea</taxon>
        <taxon>Multicrustacea</taxon>
        <taxon>Malacostraca</taxon>
        <taxon>Eumalacostraca</taxon>
        <taxon>Eucarida</taxon>
        <taxon>Decapoda</taxon>
        <taxon>Pleocyemata</taxon>
        <taxon>Caridea</taxon>
        <taxon>Atyoidea</taxon>
        <taxon>Atyidae</taxon>
        <taxon>Halocaridina</taxon>
    </lineage>
</organism>
<gene>
    <name evidence="2" type="ORF">SK128_022070</name>
</gene>
<dbReference type="AlphaFoldDB" id="A0AAN9A002"/>